<sequence length="372" mass="43114">MALNKTFDFMNKRLVPLIQAFRSVHTPENLGIPKYNEERARTSSQYTSDVILGRFKSRMAQQAQPEARGMLFIEDIKTLLHVADESDSETIHNLLKRYNTQKSKTEFILGPIVMRYFYVVNQPVEALKAFCDPALDGMFDYISSVKILVSLLYKHNMFEELFAVYDVIKAKNFKETDLFLNIGTVILAACYKKNTPESYKMALDLVNKNEDMLISNDHIASSRQRVTLIASIALRQNDPNTALDFLTRMDERTGILPRNLKVIAYSYLDRPEDALSTIRRPLVRDQLVKFMPEAIEALKQSLDRVKEENQKEILTTEFNSVEKELQEKNLMVDKDIEYYLERPVVRTTPRSQEQRNRKSSKKQEVESDSDSD</sequence>
<dbReference type="GO" id="GO:0003723">
    <property type="term" value="F:RNA binding"/>
    <property type="evidence" value="ECO:0007669"/>
    <property type="project" value="TreeGrafter"/>
</dbReference>
<keyword evidence="1" id="KW-0175">Coiled coil</keyword>
<evidence type="ECO:0008006" key="5">
    <source>
        <dbReference type="Google" id="ProtNLM"/>
    </source>
</evidence>
<comment type="caution">
    <text evidence="3">The sequence shown here is derived from an EMBL/GenBank/DDBJ whole genome shotgun (WGS) entry which is preliminary data.</text>
</comment>
<accession>A0AA88KVF6</accession>
<gene>
    <name evidence="3" type="ORF">QYM36_014232</name>
</gene>
<evidence type="ECO:0000256" key="2">
    <source>
        <dbReference type="SAM" id="MobiDB-lite"/>
    </source>
</evidence>
<dbReference type="InterPro" id="IPR034629">
    <property type="entry name" value="PTCD2"/>
</dbReference>
<name>A0AA88KVF6_ARTSF</name>
<reference evidence="3" key="1">
    <citation type="submission" date="2023-07" db="EMBL/GenBank/DDBJ databases">
        <title>Chromosome-level genome assembly of Artemia franciscana.</title>
        <authorList>
            <person name="Jo E."/>
        </authorList>
    </citation>
    <scope>NUCLEOTIDE SEQUENCE</scope>
    <source>
        <tissue evidence="3">Whole body</tissue>
    </source>
</reference>
<dbReference type="GO" id="GO:0005739">
    <property type="term" value="C:mitochondrion"/>
    <property type="evidence" value="ECO:0007669"/>
    <property type="project" value="InterPro"/>
</dbReference>
<dbReference type="AlphaFoldDB" id="A0AA88KVF6"/>
<organism evidence="3 4">
    <name type="scientific">Artemia franciscana</name>
    <name type="common">Brine shrimp</name>
    <name type="synonym">Artemia sanfranciscana</name>
    <dbReference type="NCBI Taxonomy" id="6661"/>
    <lineage>
        <taxon>Eukaryota</taxon>
        <taxon>Metazoa</taxon>
        <taxon>Ecdysozoa</taxon>
        <taxon>Arthropoda</taxon>
        <taxon>Crustacea</taxon>
        <taxon>Branchiopoda</taxon>
        <taxon>Anostraca</taxon>
        <taxon>Artemiidae</taxon>
        <taxon>Artemia</taxon>
    </lineage>
</organism>
<keyword evidence="4" id="KW-1185">Reference proteome</keyword>
<dbReference type="PANTHER" id="PTHR14700:SF0">
    <property type="entry name" value="PENTATRICOPEPTIDE REPEAT-CONTAINING PROTEIN 2, MITOCHONDRIAL"/>
    <property type="match status" value="1"/>
</dbReference>
<dbReference type="EMBL" id="JAVRJZ010000018">
    <property type="protein sequence ID" value="KAK2708553.1"/>
    <property type="molecule type" value="Genomic_DNA"/>
</dbReference>
<feature type="region of interest" description="Disordered" evidence="2">
    <location>
        <begin position="344"/>
        <end position="372"/>
    </location>
</feature>
<protein>
    <recommendedName>
        <fullName evidence="5">Pentatricopeptide repeat-containing protein 2</fullName>
    </recommendedName>
</protein>
<evidence type="ECO:0000313" key="4">
    <source>
        <dbReference type="Proteomes" id="UP001187531"/>
    </source>
</evidence>
<dbReference type="GO" id="GO:0007005">
    <property type="term" value="P:mitochondrion organization"/>
    <property type="evidence" value="ECO:0007669"/>
    <property type="project" value="TreeGrafter"/>
</dbReference>
<evidence type="ECO:0000313" key="3">
    <source>
        <dbReference type="EMBL" id="KAK2708553.1"/>
    </source>
</evidence>
<feature type="compositionally biased region" description="Basic and acidic residues" evidence="2">
    <location>
        <begin position="352"/>
        <end position="365"/>
    </location>
</feature>
<proteinExistence type="predicted"/>
<dbReference type="GO" id="GO:0050684">
    <property type="term" value="P:regulation of mRNA processing"/>
    <property type="evidence" value="ECO:0007669"/>
    <property type="project" value="InterPro"/>
</dbReference>
<dbReference type="PANTHER" id="PTHR14700">
    <property type="entry name" value="PENTATRICOPEPTIDE REPEAT-CONTAINING PROTEIN 2, MITOCHONDRIAL"/>
    <property type="match status" value="1"/>
</dbReference>
<dbReference type="Proteomes" id="UP001187531">
    <property type="component" value="Unassembled WGS sequence"/>
</dbReference>
<evidence type="ECO:0000256" key="1">
    <source>
        <dbReference type="SAM" id="Coils"/>
    </source>
</evidence>
<feature type="coiled-coil region" evidence="1">
    <location>
        <begin position="295"/>
        <end position="324"/>
    </location>
</feature>